<evidence type="ECO:0000313" key="3">
    <source>
        <dbReference type="Proteomes" id="UP000266841"/>
    </source>
</evidence>
<gene>
    <name evidence="2" type="ORF">THAOC_04033</name>
</gene>
<reference evidence="2 3" key="1">
    <citation type="journal article" date="2012" name="Genome Biol.">
        <title>Genome and low-iron response of an oceanic diatom adapted to chronic iron limitation.</title>
        <authorList>
            <person name="Lommer M."/>
            <person name="Specht M."/>
            <person name="Roy A.S."/>
            <person name="Kraemer L."/>
            <person name="Andreson R."/>
            <person name="Gutowska M.A."/>
            <person name="Wolf J."/>
            <person name="Bergner S.V."/>
            <person name="Schilhabel M.B."/>
            <person name="Klostermeier U.C."/>
            <person name="Beiko R.G."/>
            <person name="Rosenstiel P."/>
            <person name="Hippler M."/>
            <person name="Laroche J."/>
        </authorList>
    </citation>
    <scope>NUCLEOTIDE SEQUENCE [LARGE SCALE GENOMIC DNA]</scope>
    <source>
        <strain evidence="2 3">CCMP1005</strain>
    </source>
</reference>
<keyword evidence="3" id="KW-1185">Reference proteome</keyword>
<name>K0T9V6_THAOC</name>
<dbReference type="EMBL" id="AGNL01003812">
    <property type="protein sequence ID" value="EJK74295.1"/>
    <property type="molecule type" value="Genomic_DNA"/>
</dbReference>
<accession>K0T9V6</accession>
<sequence>GDAAHTHPAVAGVGTGHRRRQARSAPGRFRSEAADEASYDAEGGRAGRVHLPRGQGDEGPVVVQLVRCLRQCRG</sequence>
<evidence type="ECO:0000313" key="2">
    <source>
        <dbReference type="EMBL" id="EJK74295.1"/>
    </source>
</evidence>
<dbReference type="AlphaFoldDB" id="K0T9V6"/>
<proteinExistence type="predicted"/>
<protein>
    <submittedName>
        <fullName evidence="2">Uncharacterized protein</fullName>
    </submittedName>
</protein>
<feature type="region of interest" description="Disordered" evidence="1">
    <location>
        <begin position="1"/>
        <end position="57"/>
    </location>
</feature>
<comment type="caution">
    <text evidence="2">The sequence shown here is derived from an EMBL/GenBank/DDBJ whole genome shotgun (WGS) entry which is preliminary data.</text>
</comment>
<organism evidence="2 3">
    <name type="scientific">Thalassiosira oceanica</name>
    <name type="common">Marine diatom</name>
    <dbReference type="NCBI Taxonomy" id="159749"/>
    <lineage>
        <taxon>Eukaryota</taxon>
        <taxon>Sar</taxon>
        <taxon>Stramenopiles</taxon>
        <taxon>Ochrophyta</taxon>
        <taxon>Bacillariophyta</taxon>
        <taxon>Coscinodiscophyceae</taxon>
        <taxon>Thalassiosirophycidae</taxon>
        <taxon>Thalassiosirales</taxon>
        <taxon>Thalassiosiraceae</taxon>
        <taxon>Thalassiosira</taxon>
    </lineage>
</organism>
<feature type="non-terminal residue" evidence="2">
    <location>
        <position position="1"/>
    </location>
</feature>
<dbReference type="Proteomes" id="UP000266841">
    <property type="component" value="Unassembled WGS sequence"/>
</dbReference>
<evidence type="ECO:0000256" key="1">
    <source>
        <dbReference type="SAM" id="MobiDB-lite"/>
    </source>
</evidence>